<dbReference type="InterPro" id="IPR021109">
    <property type="entry name" value="Peptidase_aspartic_dom_sf"/>
</dbReference>
<evidence type="ECO:0000256" key="1">
    <source>
        <dbReference type="SAM" id="MobiDB-lite"/>
    </source>
</evidence>
<name>A0A0A9DMB3_ARUDO</name>
<dbReference type="PANTHER" id="PTHR15503">
    <property type="entry name" value="LDOC1 RELATED"/>
    <property type="match status" value="1"/>
</dbReference>
<accession>A0A0A9DMB3</accession>
<protein>
    <submittedName>
        <fullName evidence="2">Uncharacterized protein</fullName>
    </submittedName>
</protein>
<dbReference type="PANTHER" id="PTHR15503:SF22">
    <property type="entry name" value="TRANSPOSON TY3-I GAG POLYPROTEIN"/>
    <property type="match status" value="1"/>
</dbReference>
<dbReference type="InterPro" id="IPR032567">
    <property type="entry name" value="RTL1-rel"/>
</dbReference>
<dbReference type="CDD" id="cd00303">
    <property type="entry name" value="retropepsin_like"/>
    <property type="match status" value="1"/>
</dbReference>
<reference evidence="2" key="1">
    <citation type="submission" date="2014-09" db="EMBL/GenBank/DDBJ databases">
        <authorList>
            <person name="Magalhaes I.L.F."/>
            <person name="Oliveira U."/>
            <person name="Santos F.R."/>
            <person name="Vidigal T.H.D.A."/>
            <person name="Brescovit A.D."/>
            <person name="Santos A.J."/>
        </authorList>
    </citation>
    <scope>NUCLEOTIDE SEQUENCE</scope>
    <source>
        <tissue evidence="2">Shoot tissue taken approximately 20 cm above the soil surface</tissue>
    </source>
</reference>
<dbReference type="Pfam" id="PF08284">
    <property type="entry name" value="RVP_2"/>
    <property type="match status" value="1"/>
</dbReference>
<sequence>MAGLRNPLRTDVELQRPASLEDAMGLAHTYERRLELDGEDGPLPAPAHAVVWPPFARSTPTPCDTVMATTAPKIGDTGAKTGDAGSTAAPVVARPAPSPRTRFSCLTPEEMTKRRLQGLCFNCPEKFSHDHIKMCTMKGIYLLELDQDAPGEEGDDEILEVSLYALTGIKTTNTMQLEVTFGNHTKPALVGSSSTHSFLAKATTQRLGLVPRIQPGLIVGVANGDHVPLCETMPISIGAETFIIDFYVIPLGGHEVMLGVHWLRTLGPILWDFERLTMAFLRTDHWVKWHGIAAGHSVSLSVVSAKDLMQLLLEEFKDLFELPHNLPPQRCHDHHTHLLPGMAPVAVRPYCYPPLLKDEIERQCRDMLE</sequence>
<evidence type="ECO:0000313" key="2">
    <source>
        <dbReference type="EMBL" id="JAD86795.1"/>
    </source>
</evidence>
<dbReference type="InterPro" id="IPR043502">
    <property type="entry name" value="DNA/RNA_pol_sf"/>
</dbReference>
<feature type="compositionally biased region" description="Low complexity" evidence="1">
    <location>
        <begin position="86"/>
        <end position="101"/>
    </location>
</feature>
<proteinExistence type="predicted"/>
<reference evidence="2" key="2">
    <citation type="journal article" date="2015" name="Data Brief">
        <title>Shoot transcriptome of the giant reed, Arundo donax.</title>
        <authorList>
            <person name="Barrero R.A."/>
            <person name="Guerrero F.D."/>
            <person name="Moolhuijzen P."/>
            <person name="Goolsby J.A."/>
            <person name="Tidwell J."/>
            <person name="Bellgard S.E."/>
            <person name="Bellgard M.I."/>
        </authorList>
    </citation>
    <scope>NUCLEOTIDE SEQUENCE</scope>
    <source>
        <tissue evidence="2">Shoot tissue taken approximately 20 cm above the soil surface</tissue>
    </source>
</reference>
<dbReference type="AlphaFoldDB" id="A0A0A9DMB3"/>
<dbReference type="Gene3D" id="2.40.70.10">
    <property type="entry name" value="Acid Proteases"/>
    <property type="match status" value="1"/>
</dbReference>
<dbReference type="SUPFAM" id="SSF56672">
    <property type="entry name" value="DNA/RNA polymerases"/>
    <property type="match status" value="1"/>
</dbReference>
<organism evidence="2">
    <name type="scientific">Arundo donax</name>
    <name type="common">Giant reed</name>
    <name type="synonym">Donax arundinaceus</name>
    <dbReference type="NCBI Taxonomy" id="35708"/>
    <lineage>
        <taxon>Eukaryota</taxon>
        <taxon>Viridiplantae</taxon>
        <taxon>Streptophyta</taxon>
        <taxon>Embryophyta</taxon>
        <taxon>Tracheophyta</taxon>
        <taxon>Spermatophyta</taxon>
        <taxon>Magnoliopsida</taxon>
        <taxon>Liliopsida</taxon>
        <taxon>Poales</taxon>
        <taxon>Poaceae</taxon>
        <taxon>PACMAD clade</taxon>
        <taxon>Arundinoideae</taxon>
        <taxon>Arundineae</taxon>
        <taxon>Arundo</taxon>
    </lineage>
</organism>
<dbReference type="SUPFAM" id="SSF50630">
    <property type="entry name" value="Acid proteases"/>
    <property type="match status" value="1"/>
</dbReference>
<feature type="region of interest" description="Disordered" evidence="1">
    <location>
        <begin position="71"/>
        <end position="103"/>
    </location>
</feature>
<dbReference type="EMBL" id="GBRH01211100">
    <property type="protein sequence ID" value="JAD86795.1"/>
    <property type="molecule type" value="Transcribed_RNA"/>
</dbReference>